<organism evidence="2 3">
    <name type="scientific">Cirrhinus mrigala</name>
    <name type="common">Mrigala</name>
    <dbReference type="NCBI Taxonomy" id="683832"/>
    <lineage>
        <taxon>Eukaryota</taxon>
        <taxon>Metazoa</taxon>
        <taxon>Chordata</taxon>
        <taxon>Craniata</taxon>
        <taxon>Vertebrata</taxon>
        <taxon>Euteleostomi</taxon>
        <taxon>Actinopterygii</taxon>
        <taxon>Neopterygii</taxon>
        <taxon>Teleostei</taxon>
        <taxon>Ostariophysi</taxon>
        <taxon>Cypriniformes</taxon>
        <taxon>Cyprinidae</taxon>
        <taxon>Labeoninae</taxon>
        <taxon>Labeonini</taxon>
        <taxon>Cirrhinus</taxon>
    </lineage>
</organism>
<protein>
    <recommendedName>
        <fullName evidence="1">Cell morphogenesis protein N-terminal domain-containing protein</fullName>
    </recommendedName>
</protein>
<dbReference type="Pfam" id="PF14222">
    <property type="entry name" value="MOR2-PAG1_N"/>
    <property type="match status" value="1"/>
</dbReference>
<dbReference type="AlphaFoldDB" id="A0ABD0NU33"/>
<name>A0ABD0NU33_CIRMR</name>
<gene>
    <name evidence="2" type="ORF">M9458_040189</name>
</gene>
<evidence type="ECO:0000313" key="3">
    <source>
        <dbReference type="Proteomes" id="UP001529510"/>
    </source>
</evidence>
<sequence length="50" mass="6026">KFITELKELRLKEQSPHVVQSIISLIMGMKFFRVKMYPVEDFEASFQFMQ</sequence>
<evidence type="ECO:0000313" key="2">
    <source>
        <dbReference type="EMBL" id="KAL0164436.1"/>
    </source>
</evidence>
<dbReference type="PANTHER" id="PTHR12295:SF9">
    <property type="entry name" value="PROTEIN FURRY HOMOLOG-LIKE"/>
    <property type="match status" value="1"/>
</dbReference>
<accession>A0ABD0NU33</accession>
<comment type="caution">
    <text evidence="2">The sequence shown here is derived from an EMBL/GenBank/DDBJ whole genome shotgun (WGS) entry which is preliminary data.</text>
</comment>
<dbReference type="EMBL" id="JAMKFB020000020">
    <property type="protein sequence ID" value="KAL0164436.1"/>
    <property type="molecule type" value="Genomic_DNA"/>
</dbReference>
<feature type="non-terminal residue" evidence="2">
    <location>
        <position position="50"/>
    </location>
</feature>
<feature type="non-terminal residue" evidence="2">
    <location>
        <position position="1"/>
    </location>
</feature>
<dbReference type="PANTHER" id="PTHR12295">
    <property type="entry name" value="FURRY-RELATED"/>
    <property type="match status" value="1"/>
</dbReference>
<dbReference type="Proteomes" id="UP001529510">
    <property type="component" value="Unassembled WGS sequence"/>
</dbReference>
<keyword evidence="3" id="KW-1185">Reference proteome</keyword>
<evidence type="ECO:0000259" key="1">
    <source>
        <dbReference type="Pfam" id="PF14222"/>
    </source>
</evidence>
<reference evidence="2 3" key="1">
    <citation type="submission" date="2024-05" db="EMBL/GenBank/DDBJ databases">
        <title>Genome sequencing and assembly of Indian major carp, Cirrhinus mrigala (Hamilton, 1822).</title>
        <authorList>
            <person name="Mohindra V."/>
            <person name="Chowdhury L.M."/>
            <person name="Lal K."/>
            <person name="Jena J.K."/>
        </authorList>
    </citation>
    <scope>NUCLEOTIDE SEQUENCE [LARGE SCALE GENOMIC DNA]</scope>
    <source>
        <strain evidence="2">CM1030</strain>
        <tissue evidence="2">Blood</tissue>
    </source>
</reference>
<dbReference type="InterPro" id="IPR039867">
    <property type="entry name" value="Furry/Tao3/Mor2"/>
</dbReference>
<dbReference type="InterPro" id="IPR025614">
    <property type="entry name" value="Cell_morpho_N"/>
</dbReference>
<proteinExistence type="predicted"/>
<feature type="domain" description="Cell morphogenesis protein N-terminal" evidence="1">
    <location>
        <begin position="1"/>
        <end position="50"/>
    </location>
</feature>